<evidence type="ECO:0000256" key="2">
    <source>
        <dbReference type="ARBA" id="ARBA00022448"/>
    </source>
</evidence>
<keyword evidence="3" id="KW-1003">Cell membrane</keyword>
<keyword evidence="6 9" id="KW-1133">Transmembrane helix</keyword>
<feature type="transmembrane region" description="Helical" evidence="9">
    <location>
        <begin position="6"/>
        <end position="28"/>
    </location>
</feature>
<comment type="similarity">
    <text evidence="8">Belongs to the binding-protein-dependent transport system permease family. LivHM subfamily.</text>
</comment>
<dbReference type="PANTHER" id="PTHR11795:SF445">
    <property type="entry name" value="AMINO ACID ABC TRANSPORTER PERMEASE PROTEIN"/>
    <property type="match status" value="1"/>
</dbReference>
<protein>
    <submittedName>
        <fullName evidence="10">Branched-chain amino acid ABC transporter permease</fullName>
    </submittedName>
</protein>
<feature type="transmembrane region" description="Helical" evidence="9">
    <location>
        <begin position="137"/>
        <end position="160"/>
    </location>
</feature>
<evidence type="ECO:0000256" key="3">
    <source>
        <dbReference type="ARBA" id="ARBA00022475"/>
    </source>
</evidence>
<organism evidence="10 11">
    <name type="scientific">Reticulibacter mediterranei</name>
    <dbReference type="NCBI Taxonomy" id="2778369"/>
    <lineage>
        <taxon>Bacteria</taxon>
        <taxon>Bacillati</taxon>
        <taxon>Chloroflexota</taxon>
        <taxon>Ktedonobacteria</taxon>
        <taxon>Ktedonobacterales</taxon>
        <taxon>Reticulibacteraceae</taxon>
        <taxon>Reticulibacter</taxon>
    </lineage>
</organism>
<keyword evidence="11" id="KW-1185">Reference proteome</keyword>
<evidence type="ECO:0000256" key="6">
    <source>
        <dbReference type="ARBA" id="ARBA00022989"/>
    </source>
</evidence>
<dbReference type="GO" id="GO:0006865">
    <property type="term" value="P:amino acid transport"/>
    <property type="evidence" value="ECO:0007669"/>
    <property type="project" value="UniProtKB-KW"/>
</dbReference>
<dbReference type="RefSeq" id="WP_220205783.1">
    <property type="nucleotide sequence ID" value="NZ_BNJK01000001.1"/>
</dbReference>
<feature type="transmembrane region" description="Helical" evidence="9">
    <location>
        <begin position="35"/>
        <end position="54"/>
    </location>
</feature>
<evidence type="ECO:0000313" key="11">
    <source>
        <dbReference type="Proteomes" id="UP000597444"/>
    </source>
</evidence>
<dbReference type="Pfam" id="PF02653">
    <property type="entry name" value="BPD_transp_2"/>
    <property type="match status" value="1"/>
</dbReference>
<dbReference type="PANTHER" id="PTHR11795">
    <property type="entry name" value="BRANCHED-CHAIN AMINO ACID TRANSPORT SYSTEM PERMEASE PROTEIN LIVH"/>
    <property type="match status" value="1"/>
</dbReference>
<comment type="caution">
    <text evidence="10">The sequence shown here is derived from an EMBL/GenBank/DDBJ whole genome shotgun (WGS) entry which is preliminary data.</text>
</comment>
<dbReference type="InterPro" id="IPR001851">
    <property type="entry name" value="ABC_transp_permease"/>
</dbReference>
<feature type="transmembrane region" description="Helical" evidence="9">
    <location>
        <begin position="257"/>
        <end position="278"/>
    </location>
</feature>
<dbReference type="GO" id="GO:0022857">
    <property type="term" value="F:transmembrane transporter activity"/>
    <property type="evidence" value="ECO:0007669"/>
    <property type="project" value="InterPro"/>
</dbReference>
<proteinExistence type="inferred from homology"/>
<keyword evidence="4 9" id="KW-0812">Transmembrane</keyword>
<dbReference type="CDD" id="cd06582">
    <property type="entry name" value="TM_PBP1_LivH_like"/>
    <property type="match status" value="1"/>
</dbReference>
<dbReference type="Proteomes" id="UP000597444">
    <property type="component" value="Unassembled WGS sequence"/>
</dbReference>
<evidence type="ECO:0000256" key="1">
    <source>
        <dbReference type="ARBA" id="ARBA00004651"/>
    </source>
</evidence>
<feature type="transmembrane region" description="Helical" evidence="9">
    <location>
        <begin position="97"/>
        <end position="117"/>
    </location>
</feature>
<keyword evidence="5" id="KW-0029">Amino-acid transport</keyword>
<evidence type="ECO:0000313" key="10">
    <source>
        <dbReference type="EMBL" id="GHO95080.1"/>
    </source>
</evidence>
<evidence type="ECO:0000256" key="8">
    <source>
        <dbReference type="ARBA" id="ARBA00037998"/>
    </source>
</evidence>
<dbReference type="AlphaFoldDB" id="A0A8J3N491"/>
<gene>
    <name evidence="10" type="ORF">KSF_051280</name>
</gene>
<keyword evidence="7 9" id="KW-0472">Membrane</keyword>
<feature type="transmembrane region" description="Helical" evidence="9">
    <location>
        <begin position="60"/>
        <end position="85"/>
    </location>
</feature>
<accession>A0A8J3N491</accession>
<evidence type="ECO:0000256" key="7">
    <source>
        <dbReference type="ARBA" id="ARBA00023136"/>
    </source>
</evidence>
<sequence>MYLIIIEAIVTGILTGGVYALMASGLTLVFGVMDIINIGQGALVILGAYLSYMLEQYLHIDLFLGLLLTMPIMFVLGLLIELLFIRPIKRERTMLSILVTFGVALVIEGILNLIFSANLVQLHAWYITASFRVGSFYLSYIYVFGFLLAVILLAALYILLYRTKFGYSLRASMENRTAAELIGINVERVSAITFGIGVALAAAGGMTFGATNAFNANSAYDLISRLLAIIIFGGMGSLSGALIASVSMLVIEDVTAVVWSPVWANIVFFVLLVIILILRPQGLFGQVGGRRQ</sequence>
<name>A0A8J3N491_9CHLR</name>
<dbReference type="InterPro" id="IPR052157">
    <property type="entry name" value="BCAA_transport_permease"/>
</dbReference>
<reference evidence="10" key="1">
    <citation type="submission" date="2020-10" db="EMBL/GenBank/DDBJ databases">
        <title>Taxonomic study of unclassified bacteria belonging to the class Ktedonobacteria.</title>
        <authorList>
            <person name="Yabe S."/>
            <person name="Wang C.M."/>
            <person name="Zheng Y."/>
            <person name="Sakai Y."/>
            <person name="Cavaletti L."/>
            <person name="Monciardini P."/>
            <person name="Donadio S."/>
        </authorList>
    </citation>
    <scope>NUCLEOTIDE SEQUENCE</scope>
    <source>
        <strain evidence="10">ID150040</strain>
    </source>
</reference>
<feature type="transmembrane region" description="Helical" evidence="9">
    <location>
        <begin position="226"/>
        <end position="251"/>
    </location>
</feature>
<dbReference type="GO" id="GO:0005886">
    <property type="term" value="C:plasma membrane"/>
    <property type="evidence" value="ECO:0007669"/>
    <property type="project" value="UniProtKB-SubCell"/>
</dbReference>
<keyword evidence="2" id="KW-0813">Transport</keyword>
<evidence type="ECO:0000256" key="4">
    <source>
        <dbReference type="ARBA" id="ARBA00022692"/>
    </source>
</evidence>
<evidence type="ECO:0000256" key="5">
    <source>
        <dbReference type="ARBA" id="ARBA00022970"/>
    </source>
</evidence>
<dbReference type="EMBL" id="BNJK01000001">
    <property type="protein sequence ID" value="GHO95080.1"/>
    <property type="molecule type" value="Genomic_DNA"/>
</dbReference>
<comment type="subcellular location">
    <subcellularLocation>
        <location evidence="1">Cell membrane</location>
        <topology evidence="1">Multi-pass membrane protein</topology>
    </subcellularLocation>
</comment>
<evidence type="ECO:0000256" key="9">
    <source>
        <dbReference type="SAM" id="Phobius"/>
    </source>
</evidence>